<dbReference type="GeneID" id="70232512"/>
<accession>A0A9P8PG50</accession>
<feature type="region of interest" description="Disordered" evidence="1">
    <location>
        <begin position="112"/>
        <end position="163"/>
    </location>
</feature>
<feature type="compositionally biased region" description="Basic and acidic residues" evidence="1">
    <location>
        <begin position="122"/>
        <end position="145"/>
    </location>
</feature>
<dbReference type="AlphaFoldDB" id="A0A9P8PG50"/>
<sequence length="501" mass="55302">MEIISTGSPSLLFHHLVDFRLFVPAAFFVGINDFNIRFWSGEKGASVRKPVHNHQEHGSPVHYTGPVHEVQGVVLSAELREVQDRNHHQNESTANCTGDVAELAQIPRTRLKSVSCVGDSEESWHSERDESSSGTKREHGVDSDTTKQQTQQTFTNEPVEPHSVDWGLGVWVDSAPEPGQWDTAISGVGVEHSGGSKHTREIHDIGQNNGERSKCNNSIWSDNLGIGRFLCQVEWSVESRHDPNGSHETHEHCKSIWPLGHVDDFPGVGVGVKFWKTLFDSVISAKENDPCDEQEHHVQSRGTAGDDGDPFHRQRGNTGRADSDRGSEQETVPFLVLIVRIANFFQSQNHGSSTISDGGTTCDLRQIVGPSDKPGQERFVFRRGQHGGGIIQSTRGWERRGDLGHRQSNTKNSTHRNQVHPCDTSISGVGHGVPQCSSNRGQKTKSGESDGKGGEHGEVTFQLLLITQGQNNGLIVVHWVIQMDLRMGNDRLNTNLINSKI</sequence>
<feature type="region of interest" description="Disordered" evidence="1">
    <location>
        <begin position="287"/>
        <end position="328"/>
    </location>
</feature>
<dbReference type="EMBL" id="JAEUBE010000070">
    <property type="protein sequence ID" value="KAH3671321.1"/>
    <property type="molecule type" value="Genomic_DNA"/>
</dbReference>
<comment type="caution">
    <text evidence="2">The sequence shown here is derived from an EMBL/GenBank/DDBJ whole genome shotgun (WGS) entry which is preliminary data.</text>
</comment>
<feature type="compositionally biased region" description="Polar residues" evidence="1">
    <location>
        <begin position="349"/>
        <end position="359"/>
    </location>
</feature>
<proteinExistence type="predicted"/>
<protein>
    <submittedName>
        <fullName evidence="2">Uncharacterized protein</fullName>
    </submittedName>
</protein>
<evidence type="ECO:0000313" key="3">
    <source>
        <dbReference type="Proteomes" id="UP000769157"/>
    </source>
</evidence>
<dbReference type="RefSeq" id="XP_046064620.1">
    <property type="nucleotide sequence ID" value="XM_046206644.1"/>
</dbReference>
<evidence type="ECO:0000256" key="1">
    <source>
        <dbReference type="SAM" id="MobiDB-lite"/>
    </source>
</evidence>
<feature type="compositionally biased region" description="Basic and acidic residues" evidence="1">
    <location>
        <begin position="396"/>
        <end position="405"/>
    </location>
</feature>
<organism evidence="2 3">
    <name type="scientific">Ogataea philodendri</name>
    <dbReference type="NCBI Taxonomy" id="1378263"/>
    <lineage>
        <taxon>Eukaryota</taxon>
        <taxon>Fungi</taxon>
        <taxon>Dikarya</taxon>
        <taxon>Ascomycota</taxon>
        <taxon>Saccharomycotina</taxon>
        <taxon>Pichiomycetes</taxon>
        <taxon>Pichiales</taxon>
        <taxon>Pichiaceae</taxon>
        <taxon>Ogataea</taxon>
    </lineage>
</organism>
<reference evidence="2" key="1">
    <citation type="journal article" date="2021" name="Open Biol.">
        <title>Shared evolutionary footprints suggest mitochondrial oxidative damage underlies multiple complex I losses in fungi.</title>
        <authorList>
            <person name="Schikora-Tamarit M.A."/>
            <person name="Marcet-Houben M."/>
            <person name="Nosek J."/>
            <person name="Gabaldon T."/>
        </authorList>
    </citation>
    <scope>NUCLEOTIDE SEQUENCE</scope>
    <source>
        <strain evidence="2">CBS6075</strain>
    </source>
</reference>
<name>A0A9P8PG50_9ASCO</name>
<feature type="compositionally biased region" description="Low complexity" evidence="1">
    <location>
        <begin position="146"/>
        <end position="155"/>
    </location>
</feature>
<reference evidence="2" key="2">
    <citation type="submission" date="2021-01" db="EMBL/GenBank/DDBJ databases">
        <authorList>
            <person name="Schikora-Tamarit M.A."/>
        </authorList>
    </citation>
    <scope>NUCLEOTIDE SEQUENCE</scope>
    <source>
        <strain evidence="2">CBS6075</strain>
    </source>
</reference>
<evidence type="ECO:0000313" key="2">
    <source>
        <dbReference type="EMBL" id="KAH3671321.1"/>
    </source>
</evidence>
<feature type="compositionally biased region" description="Basic and acidic residues" evidence="1">
    <location>
        <begin position="445"/>
        <end position="454"/>
    </location>
</feature>
<keyword evidence="3" id="KW-1185">Reference proteome</keyword>
<dbReference type="Proteomes" id="UP000769157">
    <property type="component" value="Unassembled WGS sequence"/>
</dbReference>
<feature type="region of interest" description="Disordered" evidence="1">
    <location>
        <begin position="349"/>
        <end position="454"/>
    </location>
</feature>
<feature type="compositionally biased region" description="Basic and acidic residues" evidence="1">
    <location>
        <begin position="287"/>
        <end position="298"/>
    </location>
</feature>
<gene>
    <name evidence="2" type="ORF">OGAPHI_000544</name>
</gene>